<feature type="transmembrane region" description="Helical" evidence="1">
    <location>
        <begin position="7"/>
        <end position="27"/>
    </location>
</feature>
<feature type="transmembrane region" description="Helical" evidence="1">
    <location>
        <begin position="39"/>
        <end position="58"/>
    </location>
</feature>
<evidence type="ECO:0000256" key="1">
    <source>
        <dbReference type="SAM" id="Phobius"/>
    </source>
</evidence>
<dbReference type="EMBL" id="GGFL01011968">
    <property type="protein sequence ID" value="MBW76146.1"/>
    <property type="molecule type" value="Transcribed_RNA"/>
</dbReference>
<keyword evidence="1" id="KW-0472">Membrane</keyword>
<name>A0A2M4DF40_ANODA</name>
<keyword evidence="1" id="KW-1133">Transmembrane helix</keyword>
<sequence>MRIRKQVAYGLFMCFWTSLLTSLVTARRSALRMWYSKPRPWYCTMMFSLFSASCASFAQRFTTSPAVLARCSELTSAPLETGAFRSTMHCFM</sequence>
<organism evidence="2">
    <name type="scientific">Anopheles darlingi</name>
    <name type="common">Mosquito</name>
    <dbReference type="NCBI Taxonomy" id="43151"/>
    <lineage>
        <taxon>Eukaryota</taxon>
        <taxon>Metazoa</taxon>
        <taxon>Ecdysozoa</taxon>
        <taxon>Arthropoda</taxon>
        <taxon>Hexapoda</taxon>
        <taxon>Insecta</taxon>
        <taxon>Pterygota</taxon>
        <taxon>Neoptera</taxon>
        <taxon>Endopterygota</taxon>
        <taxon>Diptera</taxon>
        <taxon>Nematocera</taxon>
        <taxon>Culicoidea</taxon>
        <taxon>Culicidae</taxon>
        <taxon>Anophelinae</taxon>
        <taxon>Anopheles</taxon>
    </lineage>
</organism>
<reference evidence="2" key="1">
    <citation type="submission" date="2018-01" db="EMBL/GenBank/DDBJ databases">
        <title>An insight into the sialome of Amazonian anophelines.</title>
        <authorList>
            <person name="Ribeiro J.M."/>
            <person name="Scarpassa V."/>
            <person name="Calvo E."/>
        </authorList>
    </citation>
    <scope>NUCLEOTIDE SEQUENCE</scope>
</reference>
<protein>
    <submittedName>
        <fullName evidence="2">Uncharacterized protein</fullName>
    </submittedName>
</protein>
<proteinExistence type="predicted"/>
<evidence type="ECO:0000313" key="2">
    <source>
        <dbReference type="EMBL" id="MBW76146.1"/>
    </source>
</evidence>
<keyword evidence="1" id="KW-0812">Transmembrane</keyword>
<dbReference type="AlphaFoldDB" id="A0A2M4DF40"/>
<accession>A0A2M4DF40</accession>